<dbReference type="Pfam" id="PF00248">
    <property type="entry name" value="Aldo_ket_red"/>
    <property type="match status" value="1"/>
</dbReference>
<feature type="compositionally biased region" description="Polar residues" evidence="15">
    <location>
        <begin position="65"/>
        <end position="75"/>
    </location>
</feature>
<organism evidence="17 18">
    <name type="scientific">Coilia grayii</name>
    <name type="common">Gray's grenadier anchovy</name>
    <dbReference type="NCBI Taxonomy" id="363190"/>
    <lineage>
        <taxon>Eukaryota</taxon>
        <taxon>Metazoa</taxon>
        <taxon>Chordata</taxon>
        <taxon>Craniata</taxon>
        <taxon>Vertebrata</taxon>
        <taxon>Euteleostomi</taxon>
        <taxon>Actinopterygii</taxon>
        <taxon>Neopterygii</taxon>
        <taxon>Teleostei</taxon>
        <taxon>Clupei</taxon>
        <taxon>Clupeiformes</taxon>
        <taxon>Clupeoidei</taxon>
        <taxon>Engraulidae</taxon>
        <taxon>Coilinae</taxon>
        <taxon>Coilia</taxon>
    </lineage>
</organism>
<keyword evidence="5" id="KW-0963">Cytoplasm</keyword>
<evidence type="ECO:0000256" key="5">
    <source>
        <dbReference type="ARBA" id="ARBA00022490"/>
    </source>
</evidence>
<dbReference type="PANTHER" id="PTHR11732">
    <property type="entry name" value="ALDO/KETO REDUCTASE"/>
    <property type="match status" value="1"/>
</dbReference>
<dbReference type="CDD" id="cd19106">
    <property type="entry name" value="AKR_AKR1A1-4"/>
    <property type="match status" value="1"/>
</dbReference>
<gene>
    <name evidence="17" type="ORF">ACEWY4_011564</name>
</gene>
<proteinExistence type="inferred from homology"/>
<dbReference type="Proteomes" id="UP001591681">
    <property type="component" value="Unassembled WGS sequence"/>
</dbReference>
<dbReference type="Gene3D" id="3.20.20.100">
    <property type="entry name" value="NADP-dependent oxidoreductase domain"/>
    <property type="match status" value="1"/>
</dbReference>
<protein>
    <recommendedName>
        <fullName evidence="9">alcohol dehydrogenase (NADP(+))</fullName>
        <ecNumber evidence="9">1.1.1.2</ecNumber>
    </recommendedName>
    <alternativeName>
        <fullName evidence="10">S-nitroso-CoA reductase</fullName>
    </alternativeName>
</protein>
<evidence type="ECO:0000256" key="11">
    <source>
        <dbReference type="ARBA" id="ARBA00047706"/>
    </source>
</evidence>
<dbReference type="PROSITE" id="PS00798">
    <property type="entry name" value="ALDOKETO_REDUCTASE_1"/>
    <property type="match status" value="1"/>
</dbReference>
<keyword evidence="7" id="KW-0560">Oxidoreductase</keyword>
<dbReference type="SUPFAM" id="SSF51430">
    <property type="entry name" value="NAD(P)-linked oxidoreductase"/>
    <property type="match status" value="1"/>
</dbReference>
<evidence type="ECO:0000256" key="1">
    <source>
        <dbReference type="ARBA" id="ARBA00004221"/>
    </source>
</evidence>
<dbReference type="InterPro" id="IPR044481">
    <property type="entry name" value="AKR1A"/>
</dbReference>
<dbReference type="InterPro" id="IPR036812">
    <property type="entry name" value="NAD(P)_OxRdtase_dom_sf"/>
</dbReference>
<keyword evidence="8" id="KW-0472">Membrane</keyword>
<dbReference type="PROSITE" id="PS00062">
    <property type="entry name" value="ALDOKETO_REDUCTASE_2"/>
    <property type="match status" value="1"/>
</dbReference>
<comment type="caution">
    <text evidence="17">The sequence shown here is derived from an EMBL/GenBank/DDBJ whole genome shotgun (WGS) entry which is preliminary data.</text>
</comment>
<evidence type="ECO:0000313" key="17">
    <source>
        <dbReference type="EMBL" id="KAL2091766.1"/>
    </source>
</evidence>
<evidence type="ECO:0000256" key="7">
    <source>
        <dbReference type="ARBA" id="ARBA00023002"/>
    </source>
</evidence>
<feature type="compositionally biased region" description="Basic and acidic residues" evidence="15">
    <location>
        <begin position="55"/>
        <end position="64"/>
    </location>
</feature>
<feature type="region of interest" description="Disordered" evidence="15">
    <location>
        <begin position="37"/>
        <end position="75"/>
    </location>
</feature>
<dbReference type="InterPro" id="IPR023210">
    <property type="entry name" value="NADP_OxRdtase_dom"/>
</dbReference>
<accession>A0ABD1JXZ8</accession>
<dbReference type="AlphaFoldDB" id="A0ABD1JXZ8"/>
<dbReference type="InterPro" id="IPR018170">
    <property type="entry name" value="Aldo/ket_reductase_CS"/>
</dbReference>
<dbReference type="EMBL" id="JBHFQA010000010">
    <property type="protein sequence ID" value="KAL2091766.1"/>
    <property type="molecule type" value="Genomic_DNA"/>
</dbReference>
<evidence type="ECO:0000256" key="3">
    <source>
        <dbReference type="ARBA" id="ARBA00007905"/>
    </source>
</evidence>
<comment type="catalytic activity">
    <reaction evidence="12">
        <text>S-nitrosoglutathione + NADPH + H(+) = S-(hydroxysulfenamide)glutathione + NADP(+)</text>
        <dbReference type="Rhea" id="RHEA:63500"/>
        <dbReference type="ChEBI" id="CHEBI:15378"/>
        <dbReference type="ChEBI" id="CHEBI:57783"/>
        <dbReference type="ChEBI" id="CHEBI:58349"/>
        <dbReference type="ChEBI" id="CHEBI:145544"/>
        <dbReference type="ChEBI" id="CHEBI:229723"/>
    </reaction>
</comment>
<comment type="function">
    <text evidence="14">Catalyzes the NADPH-dependent reduction of a wide variety of carbonyl-containing compounds to their corresponding alcohols. Displays enzymatic activity towards endogenous metabolites such as aromatic and aliphatic aldehydes, ketones, monosaccharides and bile acids. Acts as an aldehyde-detoxification enzyme. Also acts as an inhibitor of protein S-nitrosylation by mediating degradation of S-nitroso-coenzyme A (S-nitroso-CoA), a cofactor required to S-nitrosylate proteins. Also acts as a S-nitroso-glutathione reductase by catalyzing the NADPH-dependent reduction of S-nitrosoglutathione. Displays no reductase activity towards retinoids.</text>
</comment>
<comment type="subcellular location">
    <subcellularLocation>
        <location evidence="1">Apical cell membrane</location>
    </subcellularLocation>
    <subcellularLocation>
        <location evidence="2">Cytoplasm</location>
        <location evidence="2">Cytosol</location>
    </subcellularLocation>
</comment>
<evidence type="ECO:0000256" key="6">
    <source>
        <dbReference type="ARBA" id="ARBA00022857"/>
    </source>
</evidence>
<evidence type="ECO:0000256" key="9">
    <source>
        <dbReference type="ARBA" id="ARBA00024074"/>
    </source>
</evidence>
<evidence type="ECO:0000256" key="2">
    <source>
        <dbReference type="ARBA" id="ARBA00004514"/>
    </source>
</evidence>
<reference evidence="17 18" key="1">
    <citation type="submission" date="2024-09" db="EMBL/GenBank/DDBJ databases">
        <title>A chromosome-level genome assembly of Gray's grenadier anchovy, Coilia grayii.</title>
        <authorList>
            <person name="Fu Z."/>
        </authorList>
    </citation>
    <scope>NUCLEOTIDE SEQUENCE [LARGE SCALE GENOMIC DNA]</scope>
    <source>
        <strain evidence="17">G4</strain>
        <tissue evidence="17">Muscle</tissue>
    </source>
</reference>
<evidence type="ECO:0000256" key="15">
    <source>
        <dbReference type="SAM" id="MobiDB-lite"/>
    </source>
</evidence>
<keyword evidence="4" id="KW-1003">Cell membrane</keyword>
<sequence>MFSACEKSVCRVPVQVRCPCAGEVSLCSGCQPHDAAGNDPTGKITPETPQLGTSEDIRPYEHPSSRAQADTTQTRAMSCTDVTLSSGQKMPTVGLGTWKSSSGQVRQAVLDALDCGYRHIDCAAAYGNEHEVGEGLAERVGPGKPLRREDVFVTSKLWNTKHHPDDVEIACRRTLSDLGLSYVDLYLIHWPMAFERGVELMPRRPDGTIRYGDTHYRDTWVAMEKLVDQGLVKAIGLSNFNARQVDEILSIAKHKPVVNQVECHPYLIQSELLAHCKSRGLAVTAYSPLGSPDRPWAAPGEPLLLEDPRILAIAKHHNKTAAQVVIRWQVQRGVVCIPKSVTPSRIKQNLEVFDFELSEKDIQQIDSFNRNERLIIPTIEKDGVRVWRDAIHPHFPFHDPY</sequence>
<keyword evidence="6" id="KW-0521">NADP</keyword>
<evidence type="ECO:0000313" key="18">
    <source>
        <dbReference type="Proteomes" id="UP001591681"/>
    </source>
</evidence>
<evidence type="ECO:0000256" key="10">
    <source>
        <dbReference type="ARBA" id="ARBA00044808"/>
    </source>
</evidence>
<dbReference type="EC" id="1.1.1.2" evidence="9"/>
<dbReference type="GO" id="GO:0005829">
    <property type="term" value="C:cytosol"/>
    <property type="evidence" value="ECO:0007669"/>
    <property type="project" value="UniProtKB-SubCell"/>
</dbReference>
<evidence type="ECO:0000256" key="8">
    <source>
        <dbReference type="ARBA" id="ARBA00023136"/>
    </source>
</evidence>
<evidence type="ECO:0000259" key="16">
    <source>
        <dbReference type="Pfam" id="PF00248"/>
    </source>
</evidence>
<comment type="catalytic activity">
    <reaction evidence="13">
        <text>a primary alcohol + NADP(+) = an aldehyde + NADPH + H(+)</text>
        <dbReference type="Rhea" id="RHEA:15937"/>
        <dbReference type="ChEBI" id="CHEBI:15378"/>
        <dbReference type="ChEBI" id="CHEBI:15734"/>
        <dbReference type="ChEBI" id="CHEBI:17478"/>
        <dbReference type="ChEBI" id="CHEBI:57783"/>
        <dbReference type="ChEBI" id="CHEBI:58349"/>
        <dbReference type="EC" id="1.1.1.2"/>
    </reaction>
</comment>
<evidence type="ECO:0000256" key="13">
    <source>
        <dbReference type="ARBA" id="ARBA00048262"/>
    </source>
</evidence>
<dbReference type="InterPro" id="IPR020471">
    <property type="entry name" value="AKR"/>
</dbReference>
<dbReference type="GO" id="GO:0042593">
    <property type="term" value="P:glucose homeostasis"/>
    <property type="evidence" value="ECO:0007669"/>
    <property type="project" value="UniProtKB-ARBA"/>
</dbReference>
<comment type="similarity">
    <text evidence="3">Belongs to the aldo/keto reductase family.</text>
</comment>
<name>A0ABD1JXZ8_9TELE</name>
<evidence type="ECO:0000256" key="12">
    <source>
        <dbReference type="ARBA" id="ARBA00048207"/>
    </source>
</evidence>
<evidence type="ECO:0000256" key="4">
    <source>
        <dbReference type="ARBA" id="ARBA00022475"/>
    </source>
</evidence>
<dbReference type="GO" id="GO:0016324">
    <property type="term" value="C:apical plasma membrane"/>
    <property type="evidence" value="ECO:0007669"/>
    <property type="project" value="UniProtKB-SubCell"/>
</dbReference>
<evidence type="ECO:0000256" key="14">
    <source>
        <dbReference type="ARBA" id="ARBA00055218"/>
    </source>
</evidence>
<dbReference type="GO" id="GO:0008106">
    <property type="term" value="F:alcohol dehydrogenase (NADP+) activity"/>
    <property type="evidence" value="ECO:0007669"/>
    <property type="project" value="UniProtKB-EC"/>
</dbReference>
<dbReference type="PRINTS" id="PR00069">
    <property type="entry name" value="ALDKETRDTASE"/>
</dbReference>
<dbReference type="FunFam" id="3.20.20.100:FF:000006">
    <property type="entry name" value="Aldo-keto reductase family 1 member A1"/>
    <property type="match status" value="1"/>
</dbReference>
<comment type="catalytic activity">
    <reaction evidence="11">
        <text>S-nitroso-CoA + NADPH + H(+) = sulfinamide-CoA + NADP(+)</text>
        <dbReference type="Rhea" id="RHEA:78375"/>
        <dbReference type="ChEBI" id="CHEBI:15378"/>
        <dbReference type="ChEBI" id="CHEBI:57783"/>
        <dbReference type="ChEBI" id="CHEBI:58349"/>
        <dbReference type="ChEBI" id="CHEBI:145546"/>
        <dbReference type="ChEBI" id="CHEBI:145548"/>
    </reaction>
    <physiologicalReaction direction="left-to-right" evidence="11">
        <dbReference type="Rhea" id="RHEA:78376"/>
    </physiologicalReaction>
</comment>
<feature type="domain" description="NADP-dependent oxidoreductase" evidence="16">
    <location>
        <begin position="93"/>
        <end position="369"/>
    </location>
</feature>
<dbReference type="PROSITE" id="PS00063">
    <property type="entry name" value="ALDOKETO_REDUCTASE_3"/>
    <property type="match status" value="1"/>
</dbReference>
<keyword evidence="18" id="KW-1185">Reference proteome</keyword>